<dbReference type="EMBL" id="QORE01003857">
    <property type="protein sequence ID" value="RCI66463.1"/>
    <property type="molecule type" value="Genomic_DNA"/>
</dbReference>
<gene>
    <name evidence="1" type="ORF">DT376_43825</name>
</gene>
<keyword evidence="1" id="KW-0503">Monooxygenase</keyword>
<evidence type="ECO:0000313" key="2">
    <source>
        <dbReference type="Proteomes" id="UP000253594"/>
    </source>
</evidence>
<dbReference type="AlphaFoldDB" id="A0A367LUE0"/>
<evidence type="ECO:0000313" key="1">
    <source>
        <dbReference type="EMBL" id="RCI66463.1"/>
    </source>
</evidence>
<feature type="non-terminal residue" evidence="1">
    <location>
        <position position="1"/>
    </location>
</feature>
<dbReference type="Proteomes" id="UP000253594">
    <property type="component" value="Unassembled WGS sequence"/>
</dbReference>
<sequence length="59" mass="7235">QRRFNLEVQQGLRHTVWERGCDSWYKTAAGKNTNNWPGYTFVYRWRTRRPELADYDLAR</sequence>
<comment type="caution">
    <text evidence="1">The sequence shown here is derived from an EMBL/GenBank/DDBJ whole genome shotgun (WGS) entry which is preliminary data.</text>
</comment>
<name>A0A367LUE0_PSEAI</name>
<proteinExistence type="predicted"/>
<accession>A0A367LUE0</accession>
<keyword evidence="1" id="KW-0560">Oxidoreductase</keyword>
<organism evidence="1 2">
    <name type="scientific">Pseudomonas aeruginosa</name>
    <dbReference type="NCBI Taxonomy" id="287"/>
    <lineage>
        <taxon>Bacteria</taxon>
        <taxon>Pseudomonadati</taxon>
        <taxon>Pseudomonadota</taxon>
        <taxon>Gammaproteobacteria</taxon>
        <taxon>Pseudomonadales</taxon>
        <taxon>Pseudomonadaceae</taxon>
        <taxon>Pseudomonas</taxon>
    </lineage>
</organism>
<protein>
    <submittedName>
        <fullName evidence="1">4-hydroxyacetophenone monooxygenase</fullName>
    </submittedName>
</protein>
<reference evidence="1 2" key="1">
    <citation type="submission" date="2018-07" db="EMBL/GenBank/DDBJ databases">
        <title>Mechanisms of high-level aminoglycoside resistance among Gram-negative pathogens in Brazil.</title>
        <authorList>
            <person name="Ballaben A.S."/>
            <person name="Darini A.L.C."/>
            <person name="Doi Y."/>
        </authorList>
    </citation>
    <scope>NUCLEOTIDE SEQUENCE [LARGE SCALE GENOMIC DNA]</scope>
    <source>
        <strain evidence="1 2">B2-305</strain>
    </source>
</reference>
<dbReference type="GO" id="GO:0004497">
    <property type="term" value="F:monooxygenase activity"/>
    <property type="evidence" value="ECO:0007669"/>
    <property type="project" value="UniProtKB-KW"/>
</dbReference>